<evidence type="ECO:0000259" key="4">
    <source>
        <dbReference type="PROSITE" id="PS50287"/>
    </source>
</evidence>
<evidence type="ECO:0000256" key="2">
    <source>
        <dbReference type="ARBA" id="ARBA00023157"/>
    </source>
</evidence>
<dbReference type="PANTHER" id="PTHR12411">
    <property type="entry name" value="CYSTEINE PROTEASE FAMILY C1-RELATED"/>
    <property type="match status" value="1"/>
</dbReference>
<dbReference type="InterPro" id="IPR039417">
    <property type="entry name" value="Peptidase_C1A_papain-like"/>
</dbReference>
<dbReference type="Pfam" id="PF08246">
    <property type="entry name" value="Inhibitor_I29"/>
    <property type="match status" value="1"/>
</dbReference>
<gene>
    <name evidence="5" type="ORF">KFE25_004793</name>
</gene>
<sequence length="545" mass="58323">MSAPDFAAWKATYAKTYLTPAEDAEALANFMRNSQLIANHNAQPLAFSLGHNQFSDMSPIEFRDRMLTPDLERRKIALDLATKKKVAVHKKGDYGMKEMLPQAVDWVAMGGVSPVEDQGMCAGSWAFASAAAMESASFIAGGMKEPLQRLSRQQLLDCDHGAATSYMTDHGCHGGLPDKAFGWTSMHGGLCTEADYPFLSSQGRRYDCRVLSCEPSVTVAGYKDVAHLDEDALQDAVAQQPVAAAISASHPVFQLYKSGVFDHPLASDGALDHVVLIVGYGTTDAGVNYWKLKNSWGTTWGMDGYVLLRRNVNMAGIASMPAYPIGVGAPEPKKLTPAEEVHQLGPHIHGPDMVPQPTAYDGNCHTPVPGDVKLTAYPSGHVLMWYDGEWHTVCQQAANAMFAQVVCKMLGFKRVVYQGDVSAPQSYPMVSSPHCIGNEESLMACRFDPTYKDQACSTYRNMLAMYVTCANGEMSNYTYHCGFKSPGAALAAEMPSAAAPRAIAAGAAAPLIALAVAALAALALAVGARSARAARGAEPPHVPLA</sequence>
<reference evidence="5" key="1">
    <citation type="submission" date="2021-05" db="EMBL/GenBank/DDBJ databases">
        <title>The genome of the haptophyte Pavlova lutheri (Diacronema luteri, Pavlovales) - a model for lipid biosynthesis in eukaryotic algae.</title>
        <authorList>
            <person name="Hulatt C.J."/>
            <person name="Posewitz M.C."/>
        </authorList>
    </citation>
    <scope>NUCLEOTIDE SEQUENCE</scope>
    <source>
        <strain evidence="5">NIVA-4/92</strain>
    </source>
</reference>
<dbReference type="InterPro" id="IPR000668">
    <property type="entry name" value="Peptidase_C1A_C"/>
</dbReference>
<dbReference type="SMART" id="SM00645">
    <property type="entry name" value="Pept_C1"/>
    <property type="match status" value="1"/>
</dbReference>
<dbReference type="AlphaFoldDB" id="A0A8J6C671"/>
<evidence type="ECO:0000256" key="3">
    <source>
        <dbReference type="SAM" id="Phobius"/>
    </source>
</evidence>
<comment type="caution">
    <text evidence="5">The sequence shown here is derived from an EMBL/GenBank/DDBJ whole genome shotgun (WGS) entry which is preliminary data.</text>
</comment>
<dbReference type="InterPro" id="IPR036772">
    <property type="entry name" value="SRCR-like_dom_sf"/>
</dbReference>
<dbReference type="GO" id="GO:0016020">
    <property type="term" value="C:membrane"/>
    <property type="evidence" value="ECO:0007669"/>
    <property type="project" value="InterPro"/>
</dbReference>
<comment type="similarity">
    <text evidence="1">Belongs to the peptidase C1 family.</text>
</comment>
<dbReference type="Proteomes" id="UP000751190">
    <property type="component" value="Unassembled WGS sequence"/>
</dbReference>
<dbReference type="FunFam" id="3.90.70.10:FF:000332">
    <property type="entry name" value="Cathepsin L1"/>
    <property type="match status" value="1"/>
</dbReference>
<keyword evidence="6" id="KW-1185">Reference proteome</keyword>
<dbReference type="Pfam" id="PF00112">
    <property type="entry name" value="Peptidase_C1"/>
    <property type="match status" value="1"/>
</dbReference>
<dbReference type="CDD" id="cd02248">
    <property type="entry name" value="Peptidase_C1A"/>
    <property type="match status" value="1"/>
</dbReference>
<organism evidence="5 6">
    <name type="scientific">Diacronema lutheri</name>
    <name type="common">Unicellular marine alga</name>
    <name type="synonym">Monochrysis lutheri</name>
    <dbReference type="NCBI Taxonomy" id="2081491"/>
    <lineage>
        <taxon>Eukaryota</taxon>
        <taxon>Haptista</taxon>
        <taxon>Haptophyta</taxon>
        <taxon>Pavlovophyceae</taxon>
        <taxon>Pavlovales</taxon>
        <taxon>Pavlovaceae</taxon>
        <taxon>Diacronema</taxon>
    </lineage>
</organism>
<dbReference type="OrthoDB" id="65740at2759"/>
<dbReference type="InterPro" id="IPR013128">
    <property type="entry name" value="Peptidase_C1A"/>
</dbReference>
<dbReference type="Gene3D" id="3.90.70.10">
    <property type="entry name" value="Cysteine proteinases"/>
    <property type="match status" value="1"/>
</dbReference>
<dbReference type="PROSITE" id="PS50287">
    <property type="entry name" value="SRCR_2"/>
    <property type="match status" value="1"/>
</dbReference>
<proteinExistence type="inferred from homology"/>
<keyword evidence="2" id="KW-1015">Disulfide bond</keyword>
<dbReference type="GO" id="GO:0006508">
    <property type="term" value="P:proteolysis"/>
    <property type="evidence" value="ECO:0007669"/>
    <property type="project" value="InterPro"/>
</dbReference>
<name>A0A8J6C671_DIALT</name>
<dbReference type="InterPro" id="IPR001190">
    <property type="entry name" value="SRCR"/>
</dbReference>
<dbReference type="Gene3D" id="3.10.250.10">
    <property type="entry name" value="SRCR-like domain"/>
    <property type="match status" value="1"/>
</dbReference>
<dbReference type="EMBL" id="JAGTXO010000016">
    <property type="protein sequence ID" value="KAG8463282.1"/>
    <property type="molecule type" value="Genomic_DNA"/>
</dbReference>
<accession>A0A8J6C671</accession>
<dbReference type="SMART" id="SM00848">
    <property type="entry name" value="Inhibitor_I29"/>
    <property type="match status" value="1"/>
</dbReference>
<dbReference type="PRINTS" id="PR00705">
    <property type="entry name" value="PAPAIN"/>
</dbReference>
<evidence type="ECO:0000256" key="1">
    <source>
        <dbReference type="ARBA" id="ARBA00008455"/>
    </source>
</evidence>
<keyword evidence="3" id="KW-1133">Transmembrane helix</keyword>
<dbReference type="InterPro" id="IPR013201">
    <property type="entry name" value="Prot_inhib_I29"/>
</dbReference>
<feature type="domain" description="SRCR" evidence="4">
    <location>
        <begin position="379"/>
        <end position="470"/>
    </location>
</feature>
<evidence type="ECO:0000313" key="5">
    <source>
        <dbReference type="EMBL" id="KAG8463282.1"/>
    </source>
</evidence>
<dbReference type="GO" id="GO:0008234">
    <property type="term" value="F:cysteine-type peptidase activity"/>
    <property type="evidence" value="ECO:0007669"/>
    <property type="project" value="InterPro"/>
</dbReference>
<dbReference type="SUPFAM" id="SSF54001">
    <property type="entry name" value="Cysteine proteinases"/>
    <property type="match status" value="1"/>
</dbReference>
<dbReference type="InterPro" id="IPR038765">
    <property type="entry name" value="Papain-like_cys_pep_sf"/>
</dbReference>
<protein>
    <recommendedName>
        <fullName evidence="4">SRCR domain-containing protein</fullName>
    </recommendedName>
</protein>
<keyword evidence="3" id="KW-0812">Transmembrane</keyword>
<evidence type="ECO:0000313" key="6">
    <source>
        <dbReference type="Proteomes" id="UP000751190"/>
    </source>
</evidence>
<keyword evidence="3" id="KW-0472">Membrane</keyword>
<dbReference type="SUPFAM" id="SSF56487">
    <property type="entry name" value="SRCR-like"/>
    <property type="match status" value="1"/>
</dbReference>
<dbReference type="SMART" id="SM00202">
    <property type="entry name" value="SR"/>
    <property type="match status" value="1"/>
</dbReference>
<dbReference type="Pfam" id="PF00530">
    <property type="entry name" value="SRCR"/>
    <property type="match status" value="1"/>
</dbReference>
<feature type="transmembrane region" description="Helical" evidence="3">
    <location>
        <begin position="502"/>
        <end position="526"/>
    </location>
</feature>